<comment type="caution">
    <text evidence="2">The sequence shown here is derived from an EMBL/GenBank/DDBJ whole genome shotgun (WGS) entry which is preliminary data.</text>
</comment>
<dbReference type="Proteomes" id="UP000265520">
    <property type="component" value="Unassembled WGS sequence"/>
</dbReference>
<reference evidence="2 3" key="1">
    <citation type="journal article" date="2018" name="Front. Plant Sci.">
        <title>Red Clover (Trifolium pratense) and Zigzag Clover (T. medium) - A Picture of Genomic Similarities and Differences.</title>
        <authorList>
            <person name="Dluhosova J."/>
            <person name="Istvanek J."/>
            <person name="Nedelnik J."/>
            <person name="Repkova J."/>
        </authorList>
    </citation>
    <scope>NUCLEOTIDE SEQUENCE [LARGE SCALE GENOMIC DNA]</scope>
    <source>
        <strain evidence="3">cv. 10/8</strain>
        <tissue evidence="2">Leaf</tissue>
    </source>
</reference>
<accession>A0A392VCP5</accession>
<dbReference type="AlphaFoldDB" id="A0A392VCP5"/>
<feature type="non-terminal residue" evidence="2">
    <location>
        <position position="1"/>
    </location>
</feature>
<sequence length="67" mass="7692">QEDSSSSQRRRTDPQPLASTGGVANPKGVDRTTAKQDYITTGLERCDQLERRRLCCKVEQRRWWLVG</sequence>
<evidence type="ECO:0000313" key="2">
    <source>
        <dbReference type="EMBL" id="MCI84721.1"/>
    </source>
</evidence>
<evidence type="ECO:0000313" key="3">
    <source>
        <dbReference type="Proteomes" id="UP000265520"/>
    </source>
</evidence>
<proteinExistence type="predicted"/>
<name>A0A392VCP5_9FABA</name>
<protein>
    <submittedName>
        <fullName evidence="2">Uncharacterized protein</fullName>
    </submittedName>
</protein>
<organism evidence="2 3">
    <name type="scientific">Trifolium medium</name>
    <dbReference type="NCBI Taxonomy" id="97028"/>
    <lineage>
        <taxon>Eukaryota</taxon>
        <taxon>Viridiplantae</taxon>
        <taxon>Streptophyta</taxon>
        <taxon>Embryophyta</taxon>
        <taxon>Tracheophyta</taxon>
        <taxon>Spermatophyta</taxon>
        <taxon>Magnoliopsida</taxon>
        <taxon>eudicotyledons</taxon>
        <taxon>Gunneridae</taxon>
        <taxon>Pentapetalae</taxon>
        <taxon>rosids</taxon>
        <taxon>fabids</taxon>
        <taxon>Fabales</taxon>
        <taxon>Fabaceae</taxon>
        <taxon>Papilionoideae</taxon>
        <taxon>50 kb inversion clade</taxon>
        <taxon>NPAAA clade</taxon>
        <taxon>Hologalegina</taxon>
        <taxon>IRL clade</taxon>
        <taxon>Trifolieae</taxon>
        <taxon>Trifolium</taxon>
    </lineage>
</organism>
<dbReference type="EMBL" id="LXQA011097623">
    <property type="protein sequence ID" value="MCI84721.1"/>
    <property type="molecule type" value="Genomic_DNA"/>
</dbReference>
<evidence type="ECO:0000256" key="1">
    <source>
        <dbReference type="SAM" id="MobiDB-lite"/>
    </source>
</evidence>
<keyword evidence="3" id="KW-1185">Reference proteome</keyword>
<feature type="region of interest" description="Disordered" evidence="1">
    <location>
        <begin position="1"/>
        <end position="35"/>
    </location>
</feature>